<evidence type="ECO:0000256" key="2">
    <source>
        <dbReference type="ARBA" id="ARBA00022553"/>
    </source>
</evidence>
<dbReference type="PANTHER" id="PTHR43775:SF37">
    <property type="entry name" value="SI:DKEY-61P9.11"/>
    <property type="match status" value="1"/>
</dbReference>
<keyword evidence="1" id="KW-0596">Phosphopantetheine</keyword>
<dbReference type="InterPro" id="IPR050091">
    <property type="entry name" value="PKS_NRPS_Biosynth_Enz"/>
</dbReference>
<reference evidence="4 5" key="1">
    <citation type="submission" date="2020-08" db="EMBL/GenBank/DDBJ databases">
        <title>Sequencing the genomes of 1000 actinobacteria strains.</title>
        <authorList>
            <person name="Klenk H.-P."/>
        </authorList>
    </citation>
    <scope>NUCLEOTIDE SEQUENCE [LARGE SCALE GENOMIC DNA]</scope>
    <source>
        <strain evidence="4 5">DSM 45084</strain>
    </source>
</reference>
<dbReference type="EMBL" id="JACHJS010000001">
    <property type="protein sequence ID" value="MBB4967297.1"/>
    <property type="molecule type" value="Genomic_DNA"/>
</dbReference>
<dbReference type="SUPFAM" id="SSF51735">
    <property type="entry name" value="NAD(P)-binding Rossmann-fold domains"/>
    <property type="match status" value="2"/>
</dbReference>
<evidence type="ECO:0000313" key="4">
    <source>
        <dbReference type="EMBL" id="MBB4967297.1"/>
    </source>
</evidence>
<gene>
    <name evidence="4" type="ORF">F4559_004656</name>
</gene>
<protein>
    <submittedName>
        <fullName evidence="4">NAD(P)-dependent dehydrogenase (Short-subunit alcohol dehydrogenase family)</fullName>
    </submittedName>
</protein>
<organism evidence="4 5">
    <name type="scientific">Saccharothrix violaceirubra</name>
    <dbReference type="NCBI Taxonomy" id="413306"/>
    <lineage>
        <taxon>Bacteria</taxon>
        <taxon>Bacillati</taxon>
        <taxon>Actinomycetota</taxon>
        <taxon>Actinomycetes</taxon>
        <taxon>Pseudonocardiales</taxon>
        <taxon>Pseudonocardiaceae</taxon>
        <taxon>Saccharothrix</taxon>
    </lineage>
</organism>
<dbReference type="GO" id="GO:0004312">
    <property type="term" value="F:fatty acid synthase activity"/>
    <property type="evidence" value="ECO:0007669"/>
    <property type="project" value="TreeGrafter"/>
</dbReference>
<dbReference type="InterPro" id="IPR013968">
    <property type="entry name" value="PKS_KR"/>
</dbReference>
<sequence length="752" mass="80380">MTASGVPVRPHLVSFDPDSSARPVHRMTWHPVPVEAAPPVDLTGRRVLVLGVDHDLVAHVGAALAAAGAIVAAPDRDTTDAIDGIVDLNVTGVGIDADGTGDWRRALTATTEALRARYPAWGREHRVDHHWYLAVTAMGGLMGYRHAADGQPLGGVWAGFAKCLPRELPALGVKVVDVQHAAPDVVAAAVLAEIGSWDLFEIGYRDGVRYALTARAEAVEPPAVTLGPDDVVVVSGGARGVGFALARGLAERFGCHVVVTGRGPLPVDAPWFGLDHAAHDEAQRAEIAAARGTADLKRARAAHRRERELRDVRDHLAQAAHDGLRITYEPCDCTDEDQVRALFDRVPTPTVVVHNAGIDEPKRLDLKTADEVVRTVDVKVTGFGNLLRAVLPLRLKAFCNVGSVAGRMGGMIGQVDYAAGNEALARLGFHARDAYGVPVRTLCWPTWDRLGVIANHDAAVRYVSTLAPAEGVERWIAELLTGGTGEVMFLGRVGSALVPGQLRGFRLFTGHPDLARLHGLADHLGVVEEFEPFRRLRCRRAYVPGSHPCLAEVTVAGAPAVPVSVMVEQACALGDWIVPPGWPRQHLVSLDWSLDHRGLVVDGPFGLTAEGSGDEDLWQVTVTVDGAGTVVLTYRPTPPPRPLAPTTPTAPPRFADAWAGLALGRPRWTADAVHLPVTTPADLWTTTFAPPHGIAPTAVETLDRLGARRPEVWPDARDTDRLVVDGGVVFGLHGDTVTLRAPLTRESSTRTP</sequence>
<dbReference type="SMART" id="SM00822">
    <property type="entry name" value="PKS_KR"/>
    <property type="match status" value="1"/>
</dbReference>
<name>A0A7W7T658_9PSEU</name>
<proteinExistence type="predicted"/>
<keyword evidence="5" id="KW-1185">Reference proteome</keyword>
<keyword evidence="2" id="KW-0597">Phosphoprotein</keyword>
<feature type="domain" description="Ketoreductase" evidence="3">
    <location>
        <begin position="230"/>
        <end position="453"/>
    </location>
</feature>
<evidence type="ECO:0000313" key="5">
    <source>
        <dbReference type="Proteomes" id="UP000542674"/>
    </source>
</evidence>
<dbReference type="AlphaFoldDB" id="A0A7W7T658"/>
<evidence type="ECO:0000259" key="3">
    <source>
        <dbReference type="SMART" id="SM00822"/>
    </source>
</evidence>
<dbReference type="InterPro" id="IPR036291">
    <property type="entry name" value="NAD(P)-bd_dom_sf"/>
</dbReference>
<dbReference type="RefSeq" id="WP_184671893.1">
    <property type="nucleotide sequence ID" value="NZ_BAABAI010000009.1"/>
</dbReference>
<evidence type="ECO:0000256" key="1">
    <source>
        <dbReference type="ARBA" id="ARBA00022450"/>
    </source>
</evidence>
<dbReference type="GO" id="GO:0006633">
    <property type="term" value="P:fatty acid biosynthetic process"/>
    <property type="evidence" value="ECO:0007669"/>
    <property type="project" value="TreeGrafter"/>
</dbReference>
<accession>A0A7W7T658</accession>
<dbReference type="PANTHER" id="PTHR43775">
    <property type="entry name" value="FATTY ACID SYNTHASE"/>
    <property type="match status" value="1"/>
</dbReference>
<comment type="caution">
    <text evidence="4">The sequence shown here is derived from an EMBL/GenBank/DDBJ whole genome shotgun (WGS) entry which is preliminary data.</text>
</comment>
<dbReference type="Proteomes" id="UP000542674">
    <property type="component" value="Unassembled WGS sequence"/>
</dbReference>
<dbReference type="InterPro" id="IPR057326">
    <property type="entry name" value="KR_dom"/>
</dbReference>
<dbReference type="Pfam" id="PF08659">
    <property type="entry name" value="KR"/>
    <property type="match status" value="1"/>
</dbReference>
<dbReference type="Gene3D" id="3.40.50.720">
    <property type="entry name" value="NAD(P)-binding Rossmann-like Domain"/>
    <property type="match status" value="1"/>
</dbReference>